<evidence type="ECO:0000259" key="4">
    <source>
        <dbReference type="PROSITE" id="PS51379"/>
    </source>
</evidence>
<dbReference type="InterPro" id="IPR029039">
    <property type="entry name" value="Flavoprotein-like_sf"/>
</dbReference>
<organism evidence="5 6">
    <name type="scientific">Isachenkonia alkalipeptolytica</name>
    <dbReference type="NCBI Taxonomy" id="2565777"/>
    <lineage>
        <taxon>Bacteria</taxon>
        <taxon>Bacillati</taxon>
        <taxon>Bacillota</taxon>
        <taxon>Clostridia</taxon>
        <taxon>Eubacteriales</taxon>
        <taxon>Clostridiaceae</taxon>
        <taxon>Isachenkonia</taxon>
    </lineage>
</organism>
<dbReference type="InterPro" id="IPR047964">
    <property type="entry name" value="EFR1-like"/>
</dbReference>
<proteinExistence type="predicted"/>
<keyword evidence="2" id="KW-0408">Iron</keyword>
<dbReference type="InterPro" id="IPR017896">
    <property type="entry name" value="4Fe4S_Fe-S-bd"/>
</dbReference>
<dbReference type="Proteomes" id="UP000449710">
    <property type="component" value="Unassembled WGS sequence"/>
</dbReference>
<evidence type="ECO:0000313" key="5">
    <source>
        <dbReference type="EMBL" id="NBG87257.1"/>
    </source>
</evidence>
<evidence type="ECO:0000256" key="2">
    <source>
        <dbReference type="ARBA" id="ARBA00023004"/>
    </source>
</evidence>
<keyword evidence="6" id="KW-1185">Reference proteome</keyword>
<keyword evidence="1" id="KW-0479">Metal-binding</keyword>
<sequence length="266" mass="30085">MIYYFTGTGNSYYVAKVLGINLQEKIENLGDSRRAGLHQKAVSLTKEEVLGFVFPVYAWGPPRWVLDFIKSLDFEGNPPSYTFAIATCGENIGNTMTTIKQALKEKNIELNYGYSVKMPNNYLMMGSKVETGQKAEEKIRRADTLLSMISEDIKNRGRGFNVNKGFMPSVLSKAVNPLFSKFAIDTKKFRVNDHCISCGLCRRICNTQTIELVDGKPVWGSQCVQCVACINYCPVKAINYGRGTKKKQRYKNPRISPMELEIKKRE</sequence>
<dbReference type="GO" id="GO:0046872">
    <property type="term" value="F:metal ion binding"/>
    <property type="evidence" value="ECO:0007669"/>
    <property type="project" value="UniProtKB-KW"/>
</dbReference>
<protein>
    <submittedName>
        <fullName evidence="5">4Fe-4S ferredoxin</fullName>
    </submittedName>
</protein>
<reference evidence="5 6" key="1">
    <citation type="submission" date="2019-04" db="EMBL/GenBank/DDBJ databases">
        <title>Isachenkonia alkalipeptolytica gen. nov. sp. nov. a new anaerobic, alkiliphilic organothrophic bacterium capable to reduce synthesized ferrihydrite isolated from a soda lake.</title>
        <authorList>
            <person name="Toshchakov S.V."/>
            <person name="Zavarzina D.G."/>
            <person name="Zhilina T.N."/>
            <person name="Kostrikina N.A."/>
            <person name="Kublanov I.V."/>
        </authorList>
    </citation>
    <scope>NUCLEOTIDE SEQUENCE [LARGE SCALE GENOMIC DNA]</scope>
    <source>
        <strain evidence="5 6">Z-1701</strain>
    </source>
</reference>
<name>A0AA43XI75_9CLOT</name>
<dbReference type="SUPFAM" id="SSF54862">
    <property type="entry name" value="4Fe-4S ferredoxins"/>
    <property type="match status" value="1"/>
</dbReference>
<dbReference type="Gene3D" id="3.40.50.360">
    <property type="match status" value="1"/>
</dbReference>
<dbReference type="EMBL" id="SUMG01000002">
    <property type="protein sequence ID" value="NBG87257.1"/>
    <property type="molecule type" value="Genomic_DNA"/>
</dbReference>
<evidence type="ECO:0000313" key="6">
    <source>
        <dbReference type="Proteomes" id="UP000449710"/>
    </source>
</evidence>
<dbReference type="PROSITE" id="PS00198">
    <property type="entry name" value="4FE4S_FER_1"/>
    <property type="match status" value="1"/>
</dbReference>
<dbReference type="GO" id="GO:0051536">
    <property type="term" value="F:iron-sulfur cluster binding"/>
    <property type="evidence" value="ECO:0007669"/>
    <property type="project" value="UniProtKB-KW"/>
</dbReference>
<dbReference type="AlphaFoldDB" id="A0AA43XI75"/>
<comment type="caution">
    <text evidence="5">The sequence shown here is derived from an EMBL/GenBank/DDBJ whole genome shotgun (WGS) entry which is preliminary data.</text>
</comment>
<gene>
    <name evidence="5" type="ORF">ISALK_01965</name>
</gene>
<dbReference type="PANTHER" id="PTHR43122">
    <property type="entry name" value="FERREDOXIN SUBUNIT OF PYRUVATE:FLAVODOXIN OXIDOREDUCTASE-RELATED"/>
    <property type="match status" value="1"/>
</dbReference>
<dbReference type="PANTHER" id="PTHR43122:SF1">
    <property type="entry name" value="IRON-SULFUR-BINDING PROTEIN"/>
    <property type="match status" value="1"/>
</dbReference>
<dbReference type="RefSeq" id="WP_160718570.1">
    <property type="nucleotide sequence ID" value="NZ_SUMG01000002.1"/>
</dbReference>
<dbReference type="PROSITE" id="PS51379">
    <property type="entry name" value="4FE4S_FER_2"/>
    <property type="match status" value="2"/>
</dbReference>
<feature type="domain" description="4Fe-4S ferredoxin-type" evidence="4">
    <location>
        <begin position="221"/>
        <end position="243"/>
    </location>
</feature>
<evidence type="ECO:0000256" key="1">
    <source>
        <dbReference type="ARBA" id="ARBA00022723"/>
    </source>
</evidence>
<accession>A0AA43XI75</accession>
<feature type="domain" description="4Fe-4S ferredoxin-type" evidence="4">
    <location>
        <begin position="187"/>
        <end position="215"/>
    </location>
</feature>
<dbReference type="NCBIfam" id="NF038196">
    <property type="entry name" value="ferrodoxin_EFR1"/>
    <property type="match status" value="1"/>
</dbReference>
<dbReference type="Gene3D" id="3.30.70.20">
    <property type="match status" value="1"/>
</dbReference>
<dbReference type="InterPro" id="IPR017900">
    <property type="entry name" value="4Fe4S_Fe_S_CS"/>
</dbReference>
<evidence type="ECO:0000256" key="3">
    <source>
        <dbReference type="ARBA" id="ARBA00023014"/>
    </source>
</evidence>
<keyword evidence="3" id="KW-0411">Iron-sulfur</keyword>
<dbReference type="SUPFAM" id="SSF52218">
    <property type="entry name" value="Flavoproteins"/>
    <property type="match status" value="1"/>
</dbReference>